<proteinExistence type="predicted"/>
<dbReference type="Gene3D" id="1.10.357.10">
    <property type="entry name" value="Tetracycline Repressor, domain 2"/>
    <property type="match status" value="1"/>
</dbReference>
<evidence type="ECO:0000313" key="1">
    <source>
        <dbReference type="EMBL" id="MDH8678760.1"/>
    </source>
</evidence>
<dbReference type="EMBL" id="JARYZI010000007">
    <property type="protein sequence ID" value="MDH8678760.1"/>
    <property type="molecule type" value="Genomic_DNA"/>
</dbReference>
<evidence type="ECO:0000313" key="2">
    <source>
        <dbReference type="Proteomes" id="UP001158045"/>
    </source>
</evidence>
<name>A0ABT6NEH0_9FIRM</name>
<gene>
    <name evidence="1" type="ORF">QE109_11410</name>
</gene>
<keyword evidence="2" id="KW-1185">Reference proteome</keyword>
<accession>A0ABT6NEH0</accession>
<dbReference type="RefSeq" id="WP_281094651.1">
    <property type="nucleotide sequence ID" value="NZ_JARYZI010000007.1"/>
</dbReference>
<dbReference type="InterPro" id="IPR009057">
    <property type="entry name" value="Homeodomain-like_sf"/>
</dbReference>
<organism evidence="1 2">
    <name type="scientific">Fusibacter bizertensis</name>
    <dbReference type="NCBI Taxonomy" id="1488331"/>
    <lineage>
        <taxon>Bacteria</taxon>
        <taxon>Bacillati</taxon>
        <taxon>Bacillota</taxon>
        <taxon>Clostridia</taxon>
        <taxon>Eubacteriales</taxon>
        <taxon>Eubacteriales Family XII. Incertae Sedis</taxon>
        <taxon>Fusibacter</taxon>
    </lineage>
</organism>
<dbReference type="SUPFAM" id="SSF46689">
    <property type="entry name" value="Homeodomain-like"/>
    <property type="match status" value="1"/>
</dbReference>
<comment type="caution">
    <text evidence="1">The sequence shown here is derived from an EMBL/GenBank/DDBJ whole genome shotgun (WGS) entry which is preliminary data.</text>
</comment>
<protein>
    <submittedName>
        <fullName evidence="1">TetR/AcrR family transcriptional regulator</fullName>
    </submittedName>
</protein>
<dbReference type="Proteomes" id="UP001158045">
    <property type="component" value="Unassembled WGS sequence"/>
</dbReference>
<reference evidence="1 2" key="1">
    <citation type="submission" date="2023-04" db="EMBL/GenBank/DDBJ databases">
        <title>Fusibacter bizertensis strain WBS, isolated from littoral bottom sediments of the Arctic seas - biochemical and genomic analysis.</title>
        <authorList>
            <person name="Brioukhanov A.L."/>
        </authorList>
    </citation>
    <scope>NUCLEOTIDE SEQUENCE [LARGE SCALE GENOMIC DNA]</scope>
    <source>
        <strain evidence="1 2">WBS</strain>
    </source>
</reference>
<sequence>MRKKKLSKEIIIYTTIALIEEKESIHNVNFREIARRLACAHTSLYNFFPSFEALILESGMQIMLDMRQTLTFETMERVRTGNFKRYTLAYIHCVLEFALAHPGWYRFLWLEHIDIDFSELFQNHQRPEILLLPYYISDLDQPMIESEAVIRLKLAHGFVHGELCKYLSGKSQSIEAKDFIASTLDHVTWLLNISA</sequence>